<evidence type="ECO:0000313" key="3">
    <source>
        <dbReference type="Proteomes" id="UP001596074"/>
    </source>
</evidence>
<feature type="domain" description="HTH cro/C1-type" evidence="1">
    <location>
        <begin position="58"/>
        <end position="111"/>
    </location>
</feature>
<dbReference type="SUPFAM" id="SSF47413">
    <property type="entry name" value="lambda repressor-like DNA-binding domains"/>
    <property type="match status" value="1"/>
</dbReference>
<dbReference type="InterPro" id="IPR001387">
    <property type="entry name" value="Cro/C1-type_HTH"/>
</dbReference>
<dbReference type="InterPro" id="IPR043917">
    <property type="entry name" value="DUF5753"/>
</dbReference>
<keyword evidence="3" id="KW-1185">Reference proteome</keyword>
<sequence length="311" mass="34699">MPSRVTLSYKPISSRHQAPVARVKERSVAVIIPGGPPMPRHGRQLHPHSLLTYFGAELRRLREAADLSMAQLGEAIGYTPQWIGAVELGNEKPSPEFAEDLDTYFKTEGMFVRLVEAHERELKRPKVPPNFPRFAELEQKASSMHIFEALLITGLLQTEDYARAVFLTVQQPEDVEPLLAARMERQSILERQKPPRLLVTVDEHALRTVLGDIEVMRNQLEHMIKVAHRPNVMLQVVPEKTGGYAGSCGSFTILGFGNRPNAAYIEAAGVGQVIEESSNVANFHIGYDLIRGQALPVEQSLLLIKSIMESL</sequence>
<organism evidence="2 3">
    <name type="scientific">Actinomadura rugatobispora</name>
    <dbReference type="NCBI Taxonomy" id="1994"/>
    <lineage>
        <taxon>Bacteria</taxon>
        <taxon>Bacillati</taxon>
        <taxon>Actinomycetota</taxon>
        <taxon>Actinomycetes</taxon>
        <taxon>Streptosporangiales</taxon>
        <taxon>Thermomonosporaceae</taxon>
        <taxon>Actinomadura</taxon>
    </lineage>
</organism>
<dbReference type="Gene3D" id="1.10.260.40">
    <property type="entry name" value="lambda repressor-like DNA-binding domains"/>
    <property type="match status" value="1"/>
</dbReference>
<dbReference type="Proteomes" id="UP001596074">
    <property type="component" value="Unassembled WGS sequence"/>
</dbReference>
<dbReference type="EMBL" id="JBHSON010000091">
    <property type="protein sequence ID" value="MFC5752598.1"/>
    <property type="molecule type" value="Genomic_DNA"/>
</dbReference>
<dbReference type="RefSeq" id="WP_378288743.1">
    <property type="nucleotide sequence ID" value="NZ_JBHSON010000091.1"/>
</dbReference>
<dbReference type="Pfam" id="PF13560">
    <property type="entry name" value="HTH_31"/>
    <property type="match status" value="1"/>
</dbReference>
<dbReference type="Pfam" id="PF19054">
    <property type="entry name" value="DUF5753"/>
    <property type="match status" value="1"/>
</dbReference>
<dbReference type="CDD" id="cd00093">
    <property type="entry name" value="HTH_XRE"/>
    <property type="match status" value="1"/>
</dbReference>
<reference evidence="3" key="1">
    <citation type="journal article" date="2019" name="Int. J. Syst. Evol. Microbiol.">
        <title>The Global Catalogue of Microorganisms (GCM) 10K type strain sequencing project: providing services to taxonomists for standard genome sequencing and annotation.</title>
        <authorList>
            <consortium name="The Broad Institute Genomics Platform"/>
            <consortium name="The Broad Institute Genome Sequencing Center for Infectious Disease"/>
            <person name="Wu L."/>
            <person name="Ma J."/>
        </authorList>
    </citation>
    <scope>NUCLEOTIDE SEQUENCE [LARGE SCALE GENOMIC DNA]</scope>
    <source>
        <strain evidence="3">KCTC 42087</strain>
    </source>
</reference>
<dbReference type="InterPro" id="IPR010982">
    <property type="entry name" value="Lambda_DNA-bd_dom_sf"/>
</dbReference>
<name>A0ABW1ADJ6_9ACTN</name>
<evidence type="ECO:0000313" key="2">
    <source>
        <dbReference type="EMBL" id="MFC5752598.1"/>
    </source>
</evidence>
<comment type="caution">
    <text evidence="2">The sequence shown here is derived from an EMBL/GenBank/DDBJ whole genome shotgun (WGS) entry which is preliminary data.</text>
</comment>
<accession>A0ABW1ADJ6</accession>
<gene>
    <name evidence="2" type="ORF">ACFPZN_43890</name>
</gene>
<dbReference type="SMART" id="SM00530">
    <property type="entry name" value="HTH_XRE"/>
    <property type="match status" value="1"/>
</dbReference>
<proteinExistence type="predicted"/>
<dbReference type="PROSITE" id="PS50943">
    <property type="entry name" value="HTH_CROC1"/>
    <property type="match status" value="1"/>
</dbReference>
<evidence type="ECO:0000259" key="1">
    <source>
        <dbReference type="PROSITE" id="PS50943"/>
    </source>
</evidence>
<protein>
    <submittedName>
        <fullName evidence="2">Scr1 family TA system antitoxin-like transcriptional regulator</fullName>
    </submittedName>
</protein>